<gene>
    <name evidence="3" type="ORF">JK358_29040</name>
</gene>
<proteinExistence type="predicted"/>
<reference evidence="3 4" key="1">
    <citation type="submission" date="2021-01" db="EMBL/GenBank/DDBJ databases">
        <title>WGS of actinomycetes isolated from Thailand.</title>
        <authorList>
            <person name="Thawai C."/>
        </authorList>
    </citation>
    <scope>NUCLEOTIDE SEQUENCE [LARGE SCALE GENOMIC DNA]</scope>
    <source>
        <strain evidence="3 4">LPG 2</strain>
    </source>
</reference>
<evidence type="ECO:0000259" key="2">
    <source>
        <dbReference type="Pfam" id="PF07859"/>
    </source>
</evidence>
<name>A0ABS1MED2_9NOCA</name>
<evidence type="ECO:0000313" key="3">
    <source>
        <dbReference type="EMBL" id="MBL1078460.1"/>
    </source>
</evidence>
<protein>
    <submittedName>
        <fullName evidence="3">Alpha/beta hydrolase</fullName>
    </submittedName>
</protein>
<sequence length="302" mass="32395">MPSFMSSRVVPGYLRVVRANRAFTDAERARAHVRERSIRPQPYGPPRRLRRDVALEVSREAGFPVYTLTPRSGRARGSVVYVHGGGWVNEIAPQHWALAAEIAARAGTTVTVPIYPLIPFGTAGQVVPAIATLVSENMSRYGGACLAGDSAGGQIALSAALLLRDEQQVKMPRTVLISPALDQSLRNPEIDVVQPSDPWLGKAGARVFIEFWRGELSVDDPLVSPLAADLPGLGPLSVFCGTRDIVHPDTKLLVAKAGAAGVEVDYHEGQDLVHVFPLTPTPEGRAARAVIVDRLRAALATV</sequence>
<dbReference type="EMBL" id="JAERRJ010000012">
    <property type="protein sequence ID" value="MBL1078460.1"/>
    <property type="molecule type" value="Genomic_DNA"/>
</dbReference>
<evidence type="ECO:0000313" key="4">
    <source>
        <dbReference type="Proteomes" id="UP000602198"/>
    </source>
</evidence>
<accession>A0ABS1MED2</accession>
<keyword evidence="4" id="KW-1185">Reference proteome</keyword>
<dbReference type="GO" id="GO:0016787">
    <property type="term" value="F:hydrolase activity"/>
    <property type="evidence" value="ECO:0007669"/>
    <property type="project" value="UniProtKB-KW"/>
</dbReference>
<dbReference type="PANTHER" id="PTHR48081:SF8">
    <property type="entry name" value="ALPHA_BETA HYDROLASE FOLD-3 DOMAIN-CONTAINING PROTEIN-RELATED"/>
    <property type="match status" value="1"/>
</dbReference>
<feature type="domain" description="Alpha/beta hydrolase fold-3" evidence="2">
    <location>
        <begin position="79"/>
        <end position="277"/>
    </location>
</feature>
<dbReference type="PANTHER" id="PTHR48081">
    <property type="entry name" value="AB HYDROLASE SUPERFAMILY PROTEIN C4A8.06C"/>
    <property type="match status" value="1"/>
</dbReference>
<dbReference type="Gene3D" id="3.40.50.1820">
    <property type="entry name" value="alpha/beta hydrolase"/>
    <property type="match status" value="1"/>
</dbReference>
<dbReference type="Proteomes" id="UP000602198">
    <property type="component" value="Unassembled WGS sequence"/>
</dbReference>
<comment type="caution">
    <text evidence="3">The sequence shown here is derived from an EMBL/GenBank/DDBJ whole genome shotgun (WGS) entry which is preliminary data.</text>
</comment>
<dbReference type="InterPro" id="IPR050300">
    <property type="entry name" value="GDXG_lipolytic_enzyme"/>
</dbReference>
<evidence type="ECO:0000256" key="1">
    <source>
        <dbReference type="ARBA" id="ARBA00022801"/>
    </source>
</evidence>
<dbReference type="InterPro" id="IPR029058">
    <property type="entry name" value="AB_hydrolase_fold"/>
</dbReference>
<dbReference type="SUPFAM" id="SSF53474">
    <property type="entry name" value="alpha/beta-Hydrolases"/>
    <property type="match status" value="1"/>
</dbReference>
<dbReference type="InterPro" id="IPR013094">
    <property type="entry name" value="AB_hydrolase_3"/>
</dbReference>
<organism evidence="3 4">
    <name type="scientific">Nocardia acididurans</name>
    <dbReference type="NCBI Taxonomy" id="2802282"/>
    <lineage>
        <taxon>Bacteria</taxon>
        <taxon>Bacillati</taxon>
        <taxon>Actinomycetota</taxon>
        <taxon>Actinomycetes</taxon>
        <taxon>Mycobacteriales</taxon>
        <taxon>Nocardiaceae</taxon>
        <taxon>Nocardia</taxon>
    </lineage>
</organism>
<dbReference type="Pfam" id="PF07859">
    <property type="entry name" value="Abhydrolase_3"/>
    <property type="match status" value="1"/>
</dbReference>
<keyword evidence="1 3" id="KW-0378">Hydrolase</keyword>